<sequence>MLCTIGHYFLNFFGLAGVEHHIRQAVDPLLTQAGCVVAGFTVGHGQPWVVLSGHVFGPHNGPEGLQMGLRKLTGPVELYAVHANVSRIGFEILIGHLEFFLHHLKQGFLGIFYKLRIAPSED</sequence>
<reference evidence="1" key="1">
    <citation type="submission" date="2019-08" db="EMBL/GenBank/DDBJ databases">
        <authorList>
            <person name="Kucharzyk K."/>
            <person name="Murdoch R.W."/>
            <person name="Higgins S."/>
            <person name="Loffler F."/>
        </authorList>
    </citation>
    <scope>NUCLEOTIDE SEQUENCE</scope>
</reference>
<proteinExistence type="predicted"/>
<evidence type="ECO:0000313" key="1">
    <source>
        <dbReference type="EMBL" id="MPN41516.1"/>
    </source>
</evidence>
<organism evidence="1">
    <name type="scientific">bioreactor metagenome</name>
    <dbReference type="NCBI Taxonomy" id="1076179"/>
    <lineage>
        <taxon>unclassified sequences</taxon>
        <taxon>metagenomes</taxon>
        <taxon>ecological metagenomes</taxon>
    </lineage>
</organism>
<dbReference type="EMBL" id="VSSQ01098622">
    <property type="protein sequence ID" value="MPN41516.1"/>
    <property type="molecule type" value="Genomic_DNA"/>
</dbReference>
<comment type="caution">
    <text evidence="1">The sequence shown here is derived from an EMBL/GenBank/DDBJ whole genome shotgun (WGS) entry which is preliminary data.</text>
</comment>
<gene>
    <name evidence="1" type="ORF">SDC9_189068</name>
</gene>
<name>A0A645HSF7_9ZZZZ</name>
<accession>A0A645HSF7</accession>
<protein>
    <submittedName>
        <fullName evidence="1">Uncharacterized protein</fullName>
    </submittedName>
</protein>
<dbReference type="AlphaFoldDB" id="A0A645HSF7"/>